<dbReference type="PANTHER" id="PTHR11786:SF0">
    <property type="entry name" value="ARYLAMINE N-ACETYLTRANSFERASE 4-RELATED"/>
    <property type="match status" value="1"/>
</dbReference>
<gene>
    <name evidence="2" type="ORF">AN964_20990</name>
</gene>
<evidence type="ECO:0000256" key="1">
    <source>
        <dbReference type="ARBA" id="ARBA00006547"/>
    </source>
</evidence>
<comment type="caution">
    <text evidence="2">The sequence shown here is derived from an EMBL/GenBank/DDBJ whole genome shotgun (WGS) entry which is preliminary data.</text>
</comment>
<keyword evidence="3" id="KW-1185">Reference proteome</keyword>
<dbReference type="InterPro" id="IPR001447">
    <property type="entry name" value="Arylamine_N-AcTrfase"/>
</dbReference>
<organism evidence="2 3">
    <name type="scientific">Heyndrickxia shackletonii</name>
    <dbReference type="NCBI Taxonomy" id="157838"/>
    <lineage>
        <taxon>Bacteria</taxon>
        <taxon>Bacillati</taxon>
        <taxon>Bacillota</taxon>
        <taxon>Bacilli</taxon>
        <taxon>Bacillales</taxon>
        <taxon>Bacillaceae</taxon>
        <taxon>Heyndrickxia</taxon>
    </lineage>
</organism>
<dbReference type="SUPFAM" id="SSF54001">
    <property type="entry name" value="Cysteine proteinases"/>
    <property type="match status" value="1"/>
</dbReference>
<dbReference type="PATRIC" id="fig|157838.3.peg.4605"/>
<dbReference type="PANTHER" id="PTHR11786">
    <property type="entry name" value="N-HYDROXYARYLAMINE O-ACETYLTRANSFERASE"/>
    <property type="match status" value="1"/>
</dbReference>
<reference evidence="2 3" key="1">
    <citation type="submission" date="2015-09" db="EMBL/GenBank/DDBJ databases">
        <title>Genome sequencing project for genomic taxonomy and phylogenomics of Bacillus-like bacteria.</title>
        <authorList>
            <person name="Liu B."/>
            <person name="Wang J."/>
            <person name="Zhu Y."/>
            <person name="Liu G."/>
            <person name="Chen Q."/>
            <person name="Chen Z."/>
            <person name="Lan J."/>
            <person name="Che J."/>
            <person name="Ge C."/>
            <person name="Shi H."/>
            <person name="Pan Z."/>
            <person name="Liu X."/>
        </authorList>
    </citation>
    <scope>NUCLEOTIDE SEQUENCE [LARGE SCALE GENOMIC DNA]</scope>
    <source>
        <strain evidence="2 3">LMG 18435</strain>
    </source>
</reference>
<comment type="similarity">
    <text evidence="1">Belongs to the arylamine N-acetyltransferase family.</text>
</comment>
<dbReference type="OrthoDB" id="2845539at2"/>
<evidence type="ECO:0000313" key="2">
    <source>
        <dbReference type="EMBL" id="KQL51445.1"/>
    </source>
</evidence>
<evidence type="ECO:0000313" key="3">
    <source>
        <dbReference type="Proteomes" id="UP000051888"/>
    </source>
</evidence>
<name>A0A0Q3WT22_9BACI</name>
<dbReference type="EMBL" id="LJJC01000006">
    <property type="protein sequence ID" value="KQL51445.1"/>
    <property type="molecule type" value="Genomic_DNA"/>
</dbReference>
<sequence>MRKDGSTLETILTYLKYLKIERETPSLNYLQRLIHHHLSMIPYETFSKFHYFQEKMNFVPSLETFVENLVERGWGGTCYTLNINFSRLLSSLGFECSLVRVIPGHVAIMVTIDGRKFYVDVGYGSPIMKPVELDSKRRHVLHGFGEEIIFEKRTSDRFEIDRRSNGKSFVRKEIEWIPLTEEDITEDIDSSYFDHDHNTTMRRITAVRFNGHECYFLRDRTIKVMTYRNIREIQLKDRNKWLKLVQEVYQIDETSLIESIGFLETRGVHLFGGA</sequence>
<protein>
    <submittedName>
        <fullName evidence="2">Acetyltransferase</fullName>
    </submittedName>
</protein>
<dbReference type="AlphaFoldDB" id="A0A0Q3WT22"/>
<dbReference type="Gene3D" id="3.30.2140.20">
    <property type="match status" value="1"/>
</dbReference>
<keyword evidence="2" id="KW-0808">Transferase</keyword>
<accession>A0A0Q3WT22</accession>
<dbReference type="Proteomes" id="UP000051888">
    <property type="component" value="Unassembled WGS sequence"/>
</dbReference>
<dbReference type="InterPro" id="IPR053710">
    <property type="entry name" value="Arylamine_NAT_domain_sf"/>
</dbReference>
<proteinExistence type="inferred from homology"/>
<dbReference type="Pfam" id="PF00797">
    <property type="entry name" value="Acetyltransf_2"/>
    <property type="match status" value="1"/>
</dbReference>
<dbReference type="GO" id="GO:0016407">
    <property type="term" value="F:acetyltransferase activity"/>
    <property type="evidence" value="ECO:0007669"/>
    <property type="project" value="InterPro"/>
</dbReference>
<dbReference type="STRING" id="157838.AN964_20990"/>
<dbReference type="InterPro" id="IPR038765">
    <property type="entry name" value="Papain-like_cys_pep_sf"/>
</dbReference>